<feature type="transmembrane region" description="Helical" evidence="6">
    <location>
        <begin position="242"/>
        <end position="263"/>
    </location>
</feature>
<dbReference type="Gene3D" id="1.20.1250.20">
    <property type="entry name" value="MFS general substrate transporter like domains"/>
    <property type="match status" value="1"/>
</dbReference>
<dbReference type="GO" id="GO:0016020">
    <property type="term" value="C:membrane"/>
    <property type="evidence" value="ECO:0007669"/>
    <property type="project" value="UniProtKB-SubCell"/>
</dbReference>
<dbReference type="FunCoup" id="A0A0C3JVY1">
    <property type="interactions" value="84"/>
</dbReference>
<evidence type="ECO:0000256" key="6">
    <source>
        <dbReference type="SAM" id="Phobius"/>
    </source>
</evidence>
<dbReference type="Proteomes" id="UP000054217">
    <property type="component" value="Unassembled WGS sequence"/>
</dbReference>
<dbReference type="SUPFAM" id="SSF103473">
    <property type="entry name" value="MFS general substrate transporter"/>
    <property type="match status" value="1"/>
</dbReference>
<organism evidence="8 9">
    <name type="scientific">Pisolithus tinctorius Marx 270</name>
    <dbReference type="NCBI Taxonomy" id="870435"/>
    <lineage>
        <taxon>Eukaryota</taxon>
        <taxon>Fungi</taxon>
        <taxon>Dikarya</taxon>
        <taxon>Basidiomycota</taxon>
        <taxon>Agaricomycotina</taxon>
        <taxon>Agaricomycetes</taxon>
        <taxon>Agaricomycetidae</taxon>
        <taxon>Boletales</taxon>
        <taxon>Sclerodermatineae</taxon>
        <taxon>Pisolithaceae</taxon>
        <taxon>Pisolithus</taxon>
    </lineage>
</organism>
<protein>
    <recommendedName>
        <fullName evidence="7">Major facilitator superfamily (MFS) profile domain-containing protein</fullName>
    </recommendedName>
</protein>
<name>A0A0C3JVY1_PISTI</name>
<dbReference type="InterPro" id="IPR011701">
    <property type="entry name" value="MFS"/>
</dbReference>
<feature type="domain" description="Major facilitator superfamily (MFS) profile" evidence="7">
    <location>
        <begin position="1"/>
        <end position="334"/>
    </location>
</feature>
<evidence type="ECO:0000256" key="5">
    <source>
        <dbReference type="ARBA" id="ARBA00023136"/>
    </source>
</evidence>
<evidence type="ECO:0000256" key="1">
    <source>
        <dbReference type="ARBA" id="ARBA00004141"/>
    </source>
</evidence>
<dbReference type="FunFam" id="1.20.1250.20:FF:000068">
    <property type="entry name" value="MFS general substrate transporter"/>
    <property type="match status" value="1"/>
</dbReference>
<keyword evidence="5 6" id="KW-0472">Membrane</keyword>
<dbReference type="InParanoid" id="A0A0C3JVY1"/>
<accession>A0A0C3JVY1</accession>
<dbReference type="AlphaFoldDB" id="A0A0C3JVY1"/>
<sequence length="355" mass="39255">MTFMGLVKSYPQLVAMRFLLGVAEAGFYPGVTFYLSMWYPRYKLIYRLALFTGAAAAAGAFSGLLAYAIGFMNNIGHLEGWSWIFIIQGLATIVICFVGALVLADYPDTARFLTPEERQFVEQQRTLDIEEEGKGTITQHILSAFTDWQVWAMGFVLMSFDAPIYGITFFLPTILNNFGYNTAISQLLTVPVYVAAMLFMITAAHFSDTMKIRFPFIIASEIVGLVGYIIQITDASTGVKYFGTYLVVIGIYTGIPCVVGWLANNLHGKYKRGAGTALQVGMGNLGGIIASYIFRTQDEPRYVLGFAIEIGFLCMGMIVTAFSAYAYHRANTARIARAKRDGINEAKYAVDIYAI</sequence>
<dbReference type="STRING" id="870435.A0A0C3JVY1"/>
<feature type="transmembrane region" description="Helical" evidence="6">
    <location>
        <begin position="275"/>
        <end position="294"/>
    </location>
</feature>
<dbReference type="EMBL" id="KN831987">
    <property type="protein sequence ID" value="KIO01607.1"/>
    <property type="molecule type" value="Genomic_DNA"/>
</dbReference>
<evidence type="ECO:0000259" key="7">
    <source>
        <dbReference type="PROSITE" id="PS50850"/>
    </source>
</evidence>
<keyword evidence="3 6" id="KW-0812">Transmembrane</keyword>
<dbReference type="OrthoDB" id="2985014at2759"/>
<keyword evidence="4 6" id="KW-1133">Transmembrane helix</keyword>
<proteinExistence type="predicted"/>
<comment type="subcellular location">
    <subcellularLocation>
        <location evidence="1">Membrane</location>
        <topology evidence="1">Multi-pass membrane protein</topology>
    </subcellularLocation>
</comment>
<reference evidence="8 9" key="1">
    <citation type="submission" date="2014-04" db="EMBL/GenBank/DDBJ databases">
        <authorList>
            <consortium name="DOE Joint Genome Institute"/>
            <person name="Kuo A."/>
            <person name="Kohler A."/>
            <person name="Costa M.D."/>
            <person name="Nagy L.G."/>
            <person name="Floudas D."/>
            <person name="Copeland A."/>
            <person name="Barry K.W."/>
            <person name="Cichocki N."/>
            <person name="Veneault-Fourrey C."/>
            <person name="LaButti K."/>
            <person name="Lindquist E.A."/>
            <person name="Lipzen A."/>
            <person name="Lundell T."/>
            <person name="Morin E."/>
            <person name="Murat C."/>
            <person name="Sun H."/>
            <person name="Tunlid A."/>
            <person name="Henrissat B."/>
            <person name="Grigoriev I.V."/>
            <person name="Hibbett D.S."/>
            <person name="Martin F."/>
            <person name="Nordberg H.P."/>
            <person name="Cantor M.N."/>
            <person name="Hua S.X."/>
        </authorList>
    </citation>
    <scope>NUCLEOTIDE SEQUENCE [LARGE SCALE GENOMIC DNA]</scope>
    <source>
        <strain evidence="8 9">Marx 270</strain>
    </source>
</reference>
<keyword evidence="2" id="KW-0813">Transport</keyword>
<evidence type="ECO:0000256" key="3">
    <source>
        <dbReference type="ARBA" id="ARBA00022692"/>
    </source>
</evidence>
<feature type="transmembrane region" description="Helical" evidence="6">
    <location>
        <begin position="14"/>
        <end position="36"/>
    </location>
</feature>
<dbReference type="PANTHER" id="PTHR43791:SF18">
    <property type="entry name" value="NICOTINIC ACID TRANSPORTER TNA1, PUTATIVE (AFU_ORTHOLOGUE AFUA_3G03820)-RELATED"/>
    <property type="match status" value="1"/>
</dbReference>
<feature type="transmembrane region" description="Helical" evidence="6">
    <location>
        <begin position="214"/>
        <end position="230"/>
    </location>
</feature>
<feature type="transmembrane region" description="Helical" evidence="6">
    <location>
        <begin position="48"/>
        <end position="69"/>
    </location>
</feature>
<dbReference type="InterPro" id="IPR020846">
    <property type="entry name" value="MFS_dom"/>
</dbReference>
<evidence type="ECO:0000256" key="4">
    <source>
        <dbReference type="ARBA" id="ARBA00022989"/>
    </source>
</evidence>
<dbReference type="PROSITE" id="PS50850">
    <property type="entry name" value="MFS"/>
    <property type="match status" value="1"/>
</dbReference>
<gene>
    <name evidence="8" type="ORF">M404DRAFT_1003005</name>
</gene>
<evidence type="ECO:0000256" key="2">
    <source>
        <dbReference type="ARBA" id="ARBA00022448"/>
    </source>
</evidence>
<feature type="transmembrane region" description="Helical" evidence="6">
    <location>
        <begin position="306"/>
        <end position="327"/>
    </location>
</feature>
<dbReference type="InterPro" id="IPR036259">
    <property type="entry name" value="MFS_trans_sf"/>
</dbReference>
<dbReference type="PANTHER" id="PTHR43791">
    <property type="entry name" value="PERMEASE-RELATED"/>
    <property type="match status" value="1"/>
</dbReference>
<evidence type="ECO:0000313" key="9">
    <source>
        <dbReference type="Proteomes" id="UP000054217"/>
    </source>
</evidence>
<keyword evidence="9" id="KW-1185">Reference proteome</keyword>
<reference evidence="9" key="2">
    <citation type="submission" date="2015-01" db="EMBL/GenBank/DDBJ databases">
        <title>Evolutionary Origins and Diversification of the Mycorrhizal Mutualists.</title>
        <authorList>
            <consortium name="DOE Joint Genome Institute"/>
            <consortium name="Mycorrhizal Genomics Consortium"/>
            <person name="Kohler A."/>
            <person name="Kuo A."/>
            <person name="Nagy L.G."/>
            <person name="Floudas D."/>
            <person name="Copeland A."/>
            <person name="Barry K.W."/>
            <person name="Cichocki N."/>
            <person name="Veneault-Fourrey C."/>
            <person name="LaButti K."/>
            <person name="Lindquist E.A."/>
            <person name="Lipzen A."/>
            <person name="Lundell T."/>
            <person name="Morin E."/>
            <person name="Murat C."/>
            <person name="Riley R."/>
            <person name="Ohm R."/>
            <person name="Sun H."/>
            <person name="Tunlid A."/>
            <person name="Henrissat B."/>
            <person name="Grigoriev I.V."/>
            <person name="Hibbett D.S."/>
            <person name="Martin F."/>
        </authorList>
    </citation>
    <scope>NUCLEOTIDE SEQUENCE [LARGE SCALE GENOMIC DNA]</scope>
    <source>
        <strain evidence="9">Marx 270</strain>
    </source>
</reference>
<feature type="transmembrane region" description="Helical" evidence="6">
    <location>
        <begin position="150"/>
        <end position="171"/>
    </location>
</feature>
<feature type="transmembrane region" description="Helical" evidence="6">
    <location>
        <begin position="183"/>
        <end position="202"/>
    </location>
</feature>
<dbReference type="GO" id="GO:0022857">
    <property type="term" value="F:transmembrane transporter activity"/>
    <property type="evidence" value="ECO:0007669"/>
    <property type="project" value="InterPro"/>
</dbReference>
<feature type="transmembrane region" description="Helical" evidence="6">
    <location>
        <begin position="81"/>
        <end position="104"/>
    </location>
</feature>
<dbReference type="HOGENOM" id="CLU_001265_0_3_1"/>
<evidence type="ECO:0000313" key="8">
    <source>
        <dbReference type="EMBL" id="KIO01607.1"/>
    </source>
</evidence>
<dbReference type="Pfam" id="PF07690">
    <property type="entry name" value="MFS_1"/>
    <property type="match status" value="1"/>
</dbReference>